<dbReference type="PANTHER" id="PTHR21261">
    <property type="entry name" value="BEAT PROTEIN"/>
    <property type="match status" value="1"/>
</dbReference>
<name>A0A6L2PE36_COPFO</name>
<evidence type="ECO:0008006" key="4">
    <source>
        <dbReference type="Google" id="ProtNLM"/>
    </source>
</evidence>
<accession>A0A6L2PE36</accession>
<evidence type="ECO:0000313" key="3">
    <source>
        <dbReference type="Proteomes" id="UP000502823"/>
    </source>
</evidence>
<gene>
    <name evidence="2" type="ORF">Cfor_02257</name>
    <name evidence="1" type="ORF">Cfor_03488</name>
</gene>
<dbReference type="InParanoid" id="A0A6L2PE36"/>
<dbReference type="Gene3D" id="2.60.40.10">
    <property type="entry name" value="Immunoglobulins"/>
    <property type="match status" value="1"/>
</dbReference>
<organism evidence="2 3">
    <name type="scientific">Coptotermes formosanus</name>
    <name type="common">Formosan subterranean termite</name>
    <dbReference type="NCBI Taxonomy" id="36987"/>
    <lineage>
        <taxon>Eukaryota</taxon>
        <taxon>Metazoa</taxon>
        <taxon>Ecdysozoa</taxon>
        <taxon>Arthropoda</taxon>
        <taxon>Hexapoda</taxon>
        <taxon>Insecta</taxon>
        <taxon>Pterygota</taxon>
        <taxon>Neoptera</taxon>
        <taxon>Polyneoptera</taxon>
        <taxon>Dictyoptera</taxon>
        <taxon>Blattodea</taxon>
        <taxon>Blattoidea</taxon>
        <taxon>Termitoidae</taxon>
        <taxon>Rhinotermitidae</taxon>
        <taxon>Coptotermes</taxon>
    </lineage>
</organism>
<dbReference type="Proteomes" id="UP000502823">
    <property type="component" value="Unassembled WGS sequence"/>
</dbReference>
<dbReference type="AlphaFoldDB" id="A0A6L2PE36"/>
<evidence type="ECO:0000313" key="1">
    <source>
        <dbReference type="EMBL" id="GFG29903.1"/>
    </source>
</evidence>
<comment type="caution">
    <text evidence="2">The sequence shown here is derived from an EMBL/GenBank/DDBJ whole genome shotgun (WGS) entry which is preliminary data.</text>
</comment>
<dbReference type="SUPFAM" id="SSF48726">
    <property type="entry name" value="Immunoglobulin"/>
    <property type="match status" value="1"/>
</dbReference>
<dbReference type="InterPro" id="IPR036179">
    <property type="entry name" value="Ig-like_dom_sf"/>
</dbReference>
<dbReference type="EMBL" id="BLKM01003861">
    <property type="protein sequence ID" value="GFG29903.1"/>
    <property type="molecule type" value="Genomic_DNA"/>
</dbReference>
<dbReference type="EMBL" id="BLKM01007484">
    <property type="protein sequence ID" value="GFG30823.1"/>
    <property type="molecule type" value="Genomic_DNA"/>
</dbReference>
<dbReference type="InterPro" id="IPR013783">
    <property type="entry name" value="Ig-like_fold"/>
</dbReference>
<feature type="non-terminal residue" evidence="2">
    <location>
        <position position="1"/>
    </location>
</feature>
<keyword evidence="3" id="KW-1185">Reference proteome</keyword>
<evidence type="ECO:0000313" key="2">
    <source>
        <dbReference type="EMBL" id="GFG30823.1"/>
    </source>
</evidence>
<proteinExistence type="predicted"/>
<dbReference type="OrthoDB" id="6333371at2759"/>
<reference evidence="2" key="1">
    <citation type="journal article" date="2020" name="J. Asia-Pac. Entomol.">
        <title>Draft genome sequence of the termite, Coptotermes formosanus: Genetic insights into the pyruvate dehydrogenase complex of the termite.</title>
        <authorList>
            <person name="Itakura S."/>
            <person name="Yosikawa Y."/>
            <person name="Togami Y."/>
            <person name="Umezawa K."/>
        </authorList>
    </citation>
    <scope>NUCLEOTIDE SEQUENCE</scope>
    <source>
        <tissue evidence="2">Head</tissue>
    </source>
</reference>
<dbReference type="PANTHER" id="PTHR21261:SF15">
    <property type="entry name" value="BEATEN PATH IIIA, ISOFORM D-RELATED"/>
    <property type="match status" value="1"/>
</dbReference>
<sequence length="179" mass="19840">ISEDHVNIAGADSLQGVQLVFPPVVRLGGEATLPCRYGLEGESLYSVKWYRGHHQFYRYMPKESPPGRAFPFEGMLAGDDVLMDSEQSGIGQKQVWHIGLLEYRKRNTFMGGDDSVSMCQIRLISMFVSQMSSSNANQVSLKNISLHLSGKFRCEVSTDAALFTTKCSEDELAVLGKPN</sequence>
<protein>
    <recommendedName>
        <fullName evidence="4">Ig-like domain-containing protein</fullName>
    </recommendedName>
</protein>
<reference evidence="3" key="2">
    <citation type="submission" date="2020-01" db="EMBL/GenBank/DDBJ databases">
        <title>Draft genome sequence of the Termite Coptotermes fromosanus.</title>
        <authorList>
            <person name="Itakura S."/>
            <person name="Yosikawa Y."/>
            <person name="Umezawa K."/>
        </authorList>
    </citation>
    <scope>NUCLEOTIDE SEQUENCE [LARGE SCALE GENOMIC DNA]</scope>
</reference>